<dbReference type="AlphaFoldDB" id="A0A948WTM8"/>
<accession>A0A948WTM8</accession>
<dbReference type="GO" id="GO:0005737">
    <property type="term" value="C:cytoplasm"/>
    <property type="evidence" value="ECO:0007669"/>
    <property type="project" value="UniProtKB-SubCell"/>
</dbReference>
<dbReference type="GO" id="GO:0000166">
    <property type="term" value="F:nucleotide binding"/>
    <property type="evidence" value="ECO:0007669"/>
    <property type="project" value="UniProtKB-KW"/>
</dbReference>
<dbReference type="GO" id="GO:0008652">
    <property type="term" value="P:amino acid biosynthetic process"/>
    <property type="evidence" value="ECO:0007669"/>
    <property type="project" value="UniProtKB-KW"/>
</dbReference>
<evidence type="ECO:0000256" key="9">
    <source>
        <dbReference type="ARBA" id="ARBA00017684"/>
    </source>
</evidence>
<dbReference type="EC" id="4.2.3.4" evidence="8 19"/>
<gene>
    <name evidence="22" type="primary">aroB</name>
    <name evidence="22" type="ORF">H9882_00350</name>
</gene>
<dbReference type="InterPro" id="IPR030963">
    <property type="entry name" value="DHQ_synth_fam"/>
</dbReference>
<dbReference type="CDD" id="cd08195">
    <property type="entry name" value="DHQS"/>
    <property type="match status" value="1"/>
</dbReference>
<comment type="cofactor">
    <cofactor evidence="4">
        <name>Zn(2+)</name>
        <dbReference type="ChEBI" id="CHEBI:29105"/>
    </cofactor>
</comment>
<comment type="catalytic activity">
    <reaction evidence="1">
        <text>7-phospho-2-dehydro-3-deoxy-D-arabino-heptonate = 3-dehydroquinate + phosphate</text>
        <dbReference type="Rhea" id="RHEA:21968"/>
        <dbReference type="ChEBI" id="CHEBI:32364"/>
        <dbReference type="ChEBI" id="CHEBI:43474"/>
        <dbReference type="ChEBI" id="CHEBI:58394"/>
        <dbReference type="EC" id="4.2.3.4"/>
    </reaction>
</comment>
<evidence type="ECO:0000256" key="7">
    <source>
        <dbReference type="ARBA" id="ARBA00005412"/>
    </source>
</evidence>
<keyword evidence="14" id="KW-0862">Zinc</keyword>
<evidence type="ECO:0000256" key="3">
    <source>
        <dbReference type="ARBA" id="ARBA00001941"/>
    </source>
</evidence>
<comment type="similarity">
    <text evidence="7">Belongs to the sugar phosphate cyclases superfamily. Dehydroquinate synthase family.</text>
</comment>
<dbReference type="PANTHER" id="PTHR43622">
    <property type="entry name" value="3-DEHYDROQUINATE SYNTHASE"/>
    <property type="match status" value="1"/>
</dbReference>
<dbReference type="PANTHER" id="PTHR43622:SF7">
    <property type="entry name" value="3-DEHYDROQUINATE SYNTHASE, CHLOROPLASTIC"/>
    <property type="match status" value="1"/>
</dbReference>
<dbReference type="GO" id="GO:0003856">
    <property type="term" value="F:3-dehydroquinate synthase activity"/>
    <property type="evidence" value="ECO:0007669"/>
    <property type="project" value="UniProtKB-UniRule"/>
</dbReference>
<feature type="domain" description="3-dehydroquinate synthase C-terminal" evidence="21">
    <location>
        <begin position="174"/>
        <end position="300"/>
    </location>
</feature>
<evidence type="ECO:0000313" key="22">
    <source>
        <dbReference type="EMBL" id="MBU3805343.1"/>
    </source>
</evidence>
<dbReference type="NCBIfam" id="TIGR01357">
    <property type="entry name" value="aroB"/>
    <property type="match status" value="1"/>
</dbReference>
<feature type="domain" description="3-dehydroquinate synthase N-terminal" evidence="20">
    <location>
        <begin position="60"/>
        <end position="172"/>
    </location>
</feature>
<evidence type="ECO:0000256" key="14">
    <source>
        <dbReference type="ARBA" id="ARBA00022833"/>
    </source>
</evidence>
<proteinExistence type="inferred from homology"/>
<evidence type="ECO:0000256" key="8">
    <source>
        <dbReference type="ARBA" id="ARBA00013031"/>
    </source>
</evidence>
<evidence type="ECO:0000256" key="12">
    <source>
        <dbReference type="ARBA" id="ARBA00022723"/>
    </source>
</evidence>
<comment type="caution">
    <text evidence="22">The sequence shown here is derived from an EMBL/GenBank/DDBJ whole genome shotgun (WGS) entry which is preliminary data.</text>
</comment>
<evidence type="ECO:0000256" key="17">
    <source>
        <dbReference type="ARBA" id="ARBA00023239"/>
    </source>
</evidence>
<evidence type="ECO:0000256" key="13">
    <source>
        <dbReference type="ARBA" id="ARBA00022741"/>
    </source>
</evidence>
<keyword evidence="11" id="KW-0028">Amino-acid biosynthesis</keyword>
<dbReference type="Gene3D" id="3.40.50.1970">
    <property type="match status" value="1"/>
</dbReference>
<keyword evidence="10" id="KW-0963">Cytoplasm</keyword>
<dbReference type="GO" id="GO:0009423">
    <property type="term" value="P:chorismate biosynthetic process"/>
    <property type="evidence" value="ECO:0007669"/>
    <property type="project" value="UniProtKB-UniRule"/>
</dbReference>
<sequence length="337" mass="36989">MIIQMNLQHDSYDIIVERGILARAGEHLNLNRRVLVVTDTGVPAVYAKTLAQQCKESVICTVEMGEVSKSLAVFGQLLETMLNHDFSRKDCVVAVGGGVVGDLAGFAASAYMRGIDFYNIPTTLLSQIDSSIGGKTAINFGGVKNIFGAFYQPKKVLIDPDLLKTLPPRQIANGLAEAIKMSLTCDTDLFTLFEQQDIEANLEEIIIRSLNIKKSVVEQDEKEAGLRKVLNFGHTIGHGIESSEGMCELYHGECVALGMLPMCSEAIRPRVIAVLKKCNLYRELQYDWDKITQAAFHDKKADGSLVTVILVNQVGSFEIKTMECLDVIELAKACLEG</sequence>
<dbReference type="InterPro" id="IPR056179">
    <property type="entry name" value="DHQS_C"/>
</dbReference>
<evidence type="ECO:0000256" key="19">
    <source>
        <dbReference type="NCBIfam" id="TIGR01357"/>
    </source>
</evidence>
<evidence type="ECO:0000256" key="2">
    <source>
        <dbReference type="ARBA" id="ARBA00001911"/>
    </source>
</evidence>
<comment type="pathway">
    <text evidence="6">Metabolic intermediate biosynthesis; chorismate biosynthesis; chorismate from D-erythrose 4-phosphate and phosphoenolpyruvate: step 2/7.</text>
</comment>
<organism evidence="22 23">
    <name type="scientific">Candidatus Allofournierella pullistercoris</name>
    <dbReference type="NCBI Taxonomy" id="2838597"/>
    <lineage>
        <taxon>Bacteria</taxon>
        <taxon>Bacillati</taxon>
        <taxon>Bacillota</taxon>
        <taxon>Clostridia</taxon>
        <taxon>Eubacteriales</taxon>
        <taxon>Oscillospiraceae</taxon>
        <taxon>Allofournierella</taxon>
    </lineage>
</organism>
<dbReference type="InterPro" id="IPR016037">
    <property type="entry name" value="DHQ_synth_AroB"/>
</dbReference>
<name>A0A948WTM8_9FIRM</name>
<evidence type="ECO:0000256" key="4">
    <source>
        <dbReference type="ARBA" id="ARBA00001947"/>
    </source>
</evidence>
<keyword evidence="15" id="KW-0520">NAD</keyword>
<dbReference type="InterPro" id="IPR050071">
    <property type="entry name" value="Dehydroquinate_synthase"/>
</dbReference>
<evidence type="ECO:0000313" key="23">
    <source>
        <dbReference type="Proteomes" id="UP000713596"/>
    </source>
</evidence>
<dbReference type="GO" id="GO:0009073">
    <property type="term" value="P:aromatic amino acid family biosynthetic process"/>
    <property type="evidence" value="ECO:0007669"/>
    <property type="project" value="UniProtKB-KW"/>
</dbReference>
<dbReference type="EMBL" id="JAHLFP010000002">
    <property type="protein sequence ID" value="MBU3805343.1"/>
    <property type="molecule type" value="Genomic_DNA"/>
</dbReference>
<comment type="cofactor">
    <cofactor evidence="3">
        <name>Co(2+)</name>
        <dbReference type="ChEBI" id="CHEBI:48828"/>
    </cofactor>
</comment>
<dbReference type="FunFam" id="3.40.50.1970:FF:000007">
    <property type="entry name" value="Pentafunctional AROM polypeptide"/>
    <property type="match status" value="1"/>
</dbReference>
<keyword evidence="13" id="KW-0547">Nucleotide-binding</keyword>
<protein>
    <recommendedName>
        <fullName evidence="9 19">3-dehydroquinate synthase</fullName>
        <ecNumber evidence="8 19">4.2.3.4</ecNumber>
    </recommendedName>
</protein>
<evidence type="ECO:0000256" key="11">
    <source>
        <dbReference type="ARBA" id="ARBA00022605"/>
    </source>
</evidence>
<dbReference type="Pfam" id="PF01761">
    <property type="entry name" value="DHQ_synthase"/>
    <property type="match status" value="1"/>
</dbReference>
<evidence type="ECO:0000256" key="1">
    <source>
        <dbReference type="ARBA" id="ARBA00001393"/>
    </source>
</evidence>
<dbReference type="Proteomes" id="UP000713596">
    <property type="component" value="Unassembled WGS sequence"/>
</dbReference>
<reference evidence="22" key="2">
    <citation type="submission" date="2021-04" db="EMBL/GenBank/DDBJ databases">
        <authorList>
            <person name="Gilroy R."/>
        </authorList>
    </citation>
    <scope>NUCLEOTIDE SEQUENCE</scope>
    <source>
        <strain evidence="22">B5_2728</strain>
    </source>
</reference>
<comment type="subcellular location">
    <subcellularLocation>
        <location evidence="5">Cytoplasm</location>
    </subcellularLocation>
</comment>
<evidence type="ECO:0000256" key="5">
    <source>
        <dbReference type="ARBA" id="ARBA00004496"/>
    </source>
</evidence>
<dbReference type="PIRSF" id="PIRSF001455">
    <property type="entry name" value="DHQ_synth"/>
    <property type="match status" value="1"/>
</dbReference>
<keyword evidence="17 22" id="KW-0456">Lyase</keyword>
<evidence type="ECO:0000256" key="18">
    <source>
        <dbReference type="ARBA" id="ARBA00023285"/>
    </source>
</evidence>
<evidence type="ECO:0000256" key="15">
    <source>
        <dbReference type="ARBA" id="ARBA00023027"/>
    </source>
</evidence>
<evidence type="ECO:0000259" key="21">
    <source>
        <dbReference type="Pfam" id="PF24621"/>
    </source>
</evidence>
<comment type="cofactor">
    <cofactor evidence="2">
        <name>NAD(+)</name>
        <dbReference type="ChEBI" id="CHEBI:57540"/>
    </cofactor>
</comment>
<reference evidence="22" key="1">
    <citation type="journal article" date="2021" name="PeerJ">
        <title>Extensive microbial diversity within the chicken gut microbiome revealed by metagenomics and culture.</title>
        <authorList>
            <person name="Gilroy R."/>
            <person name="Ravi A."/>
            <person name="Getino M."/>
            <person name="Pursley I."/>
            <person name="Horton D.L."/>
            <person name="Alikhan N.F."/>
            <person name="Baker D."/>
            <person name="Gharbi K."/>
            <person name="Hall N."/>
            <person name="Watson M."/>
            <person name="Adriaenssens E.M."/>
            <person name="Foster-Nyarko E."/>
            <person name="Jarju S."/>
            <person name="Secka A."/>
            <person name="Antonio M."/>
            <person name="Oren A."/>
            <person name="Chaudhuri R.R."/>
            <person name="La Ragione R."/>
            <person name="Hildebrand F."/>
            <person name="Pallen M.J."/>
        </authorList>
    </citation>
    <scope>NUCLEOTIDE SEQUENCE</scope>
    <source>
        <strain evidence="22">B5_2728</strain>
    </source>
</reference>
<evidence type="ECO:0000256" key="10">
    <source>
        <dbReference type="ARBA" id="ARBA00022490"/>
    </source>
</evidence>
<dbReference type="GO" id="GO:0046872">
    <property type="term" value="F:metal ion binding"/>
    <property type="evidence" value="ECO:0007669"/>
    <property type="project" value="UniProtKB-KW"/>
</dbReference>
<dbReference type="Pfam" id="PF24621">
    <property type="entry name" value="DHQS_C"/>
    <property type="match status" value="1"/>
</dbReference>
<evidence type="ECO:0000259" key="20">
    <source>
        <dbReference type="Pfam" id="PF01761"/>
    </source>
</evidence>
<dbReference type="Gene3D" id="1.20.1090.10">
    <property type="entry name" value="Dehydroquinate synthase-like - alpha domain"/>
    <property type="match status" value="1"/>
</dbReference>
<keyword evidence="12" id="KW-0479">Metal-binding</keyword>
<dbReference type="SUPFAM" id="SSF56796">
    <property type="entry name" value="Dehydroquinate synthase-like"/>
    <property type="match status" value="1"/>
</dbReference>
<keyword evidence="16" id="KW-0057">Aromatic amino acid biosynthesis</keyword>
<dbReference type="InterPro" id="IPR030960">
    <property type="entry name" value="DHQS/DOIS_N"/>
</dbReference>
<evidence type="ECO:0000256" key="16">
    <source>
        <dbReference type="ARBA" id="ARBA00023141"/>
    </source>
</evidence>
<keyword evidence="18" id="KW-0170">Cobalt</keyword>
<evidence type="ECO:0000256" key="6">
    <source>
        <dbReference type="ARBA" id="ARBA00004661"/>
    </source>
</evidence>